<evidence type="ECO:0000256" key="4">
    <source>
        <dbReference type="ARBA" id="ARBA00023242"/>
    </source>
</evidence>
<dbReference type="GO" id="GO:0001682">
    <property type="term" value="P:tRNA 5'-leader removal"/>
    <property type="evidence" value="ECO:0007669"/>
    <property type="project" value="InterPro"/>
</dbReference>
<evidence type="ECO:0000313" key="7">
    <source>
        <dbReference type="Proteomes" id="UP000193648"/>
    </source>
</evidence>
<dbReference type="RefSeq" id="XP_021886249.1">
    <property type="nucleotide sequence ID" value="XM_022022733.1"/>
</dbReference>
<dbReference type="Gene3D" id="3.30.70.3250">
    <property type="entry name" value="Ribonuclease P, Pop5 subunit"/>
    <property type="match status" value="1"/>
</dbReference>
<dbReference type="GO" id="GO:0000172">
    <property type="term" value="C:ribonuclease MRP complex"/>
    <property type="evidence" value="ECO:0007669"/>
    <property type="project" value="TreeGrafter"/>
</dbReference>
<dbReference type="PANTHER" id="PTHR15441:SF2">
    <property type="entry name" value="RIBONUCLEASE P_MRP PROTEIN SUBUNIT POP5"/>
    <property type="match status" value="1"/>
</dbReference>
<keyword evidence="4" id="KW-0539">Nucleus</keyword>
<comment type="subcellular location">
    <subcellularLocation>
        <location evidence="1">Nucleus</location>
    </subcellularLocation>
</comment>
<reference evidence="6 7" key="1">
    <citation type="submission" date="2016-07" db="EMBL/GenBank/DDBJ databases">
        <title>Pervasive Adenine N6-methylation of Active Genes in Fungi.</title>
        <authorList>
            <consortium name="DOE Joint Genome Institute"/>
            <person name="Mondo S.J."/>
            <person name="Dannebaum R.O."/>
            <person name="Kuo R.C."/>
            <person name="Labutti K."/>
            <person name="Haridas S."/>
            <person name="Kuo A."/>
            <person name="Salamov A."/>
            <person name="Ahrendt S.R."/>
            <person name="Lipzen A."/>
            <person name="Sullivan W."/>
            <person name="Andreopoulos W.B."/>
            <person name="Clum A."/>
            <person name="Lindquist E."/>
            <person name="Daum C."/>
            <person name="Ramamoorthy G.K."/>
            <person name="Gryganskyi A."/>
            <person name="Culley D."/>
            <person name="Magnuson J.K."/>
            <person name="James T.Y."/>
            <person name="O'Malley M.A."/>
            <person name="Stajich J.E."/>
            <person name="Spatafora J.W."/>
            <person name="Visel A."/>
            <person name="Grigoriev I.V."/>
        </authorList>
    </citation>
    <scope>NUCLEOTIDE SEQUENCE [LARGE SCALE GENOMIC DNA]</scope>
    <source>
        <strain evidence="6 7">NRRL 3116</strain>
    </source>
</reference>
<dbReference type="InParanoid" id="A0A1Y2H3F5"/>
<evidence type="ECO:0000313" key="6">
    <source>
        <dbReference type="EMBL" id="ORZ28564.1"/>
    </source>
</evidence>
<dbReference type="STRING" id="64571.A0A1Y2H3F5"/>
<dbReference type="GeneID" id="33564577"/>
<dbReference type="AlphaFoldDB" id="A0A1Y2H3F5"/>
<dbReference type="FunCoup" id="A0A1Y2H3F5">
    <property type="interactions" value="151"/>
</dbReference>
<dbReference type="GO" id="GO:0004526">
    <property type="term" value="F:ribonuclease P activity"/>
    <property type="evidence" value="ECO:0007669"/>
    <property type="project" value="UniProtKB-EC"/>
</dbReference>
<dbReference type="SUPFAM" id="SSF160350">
    <property type="entry name" value="Rnp2-like"/>
    <property type="match status" value="1"/>
</dbReference>
<accession>A0A1Y2H3F5</accession>
<evidence type="ECO:0000256" key="1">
    <source>
        <dbReference type="ARBA" id="ARBA00004123"/>
    </source>
</evidence>
<dbReference type="PANTHER" id="PTHR15441">
    <property type="entry name" value="RIBONUCLEASE P PROTEIN SUBUNIT P14"/>
    <property type="match status" value="1"/>
</dbReference>
<dbReference type="InterPro" id="IPR038085">
    <property type="entry name" value="Rnp2-like_sf"/>
</dbReference>
<comment type="caution">
    <text evidence="6">The sequence shown here is derived from an EMBL/GenBank/DDBJ whole genome shotgun (WGS) entry which is preliminary data.</text>
</comment>
<gene>
    <name evidence="6" type="ORF">BCR41DRAFT_345522</name>
</gene>
<dbReference type="EMBL" id="MCFF01000002">
    <property type="protein sequence ID" value="ORZ28564.1"/>
    <property type="molecule type" value="Genomic_DNA"/>
</dbReference>
<dbReference type="Proteomes" id="UP000193648">
    <property type="component" value="Unassembled WGS sequence"/>
</dbReference>
<comment type="similarity">
    <text evidence="2 5">Belongs to the eukaryotic/archaeal RNase P protein component 2 family.</text>
</comment>
<comment type="function">
    <text evidence="5">Component of ribonuclease P, a protein complex that generates mature tRNA molecules by cleaving their 5'-ends.</text>
</comment>
<dbReference type="Pfam" id="PF01900">
    <property type="entry name" value="RNase_P_Rpp14"/>
    <property type="match status" value="1"/>
</dbReference>
<evidence type="ECO:0000256" key="2">
    <source>
        <dbReference type="ARBA" id="ARBA00010800"/>
    </source>
</evidence>
<dbReference type="PIRSF" id="PIRSF023803">
    <property type="entry name" value="Ribonuclease_P_prd"/>
    <property type="match status" value="1"/>
</dbReference>
<dbReference type="GO" id="GO:0005730">
    <property type="term" value="C:nucleolus"/>
    <property type="evidence" value="ECO:0007669"/>
    <property type="project" value="TreeGrafter"/>
</dbReference>
<evidence type="ECO:0000256" key="3">
    <source>
        <dbReference type="ARBA" id="ARBA00022694"/>
    </source>
</evidence>
<sequence length="184" mass="20710">MVRFKNRYLLFEVVYANTPLRWASIPASNTLELSSTADQNPFGDTGRNNCQLPQISNKDLMVALKDSIAGNFGDYGAGLTQRPLTLKYFSPHTNIGILRISREELHIVWGALTFITQLKGNPCIFRVLHTSGTIRHCQSRTIAYDRDRIMALRNQAQLLKDDQAFTQLGLALKDSLDEVNALEL</sequence>
<comment type="catalytic activity">
    <reaction evidence="5">
        <text>Endonucleolytic cleavage of RNA, removing 5'-extranucleotides from tRNA precursor.</text>
        <dbReference type="EC" id="3.1.26.5"/>
    </reaction>
</comment>
<protein>
    <recommendedName>
        <fullName evidence="5">Ribonuclease P/MRP protein subunit POP5</fullName>
        <ecNumber evidence="5">3.1.26.5</ecNumber>
    </recommendedName>
</protein>
<proteinExistence type="inferred from homology"/>
<organism evidence="6 7">
    <name type="scientific">Lobosporangium transversale</name>
    <dbReference type="NCBI Taxonomy" id="64571"/>
    <lineage>
        <taxon>Eukaryota</taxon>
        <taxon>Fungi</taxon>
        <taxon>Fungi incertae sedis</taxon>
        <taxon>Mucoromycota</taxon>
        <taxon>Mortierellomycotina</taxon>
        <taxon>Mortierellomycetes</taxon>
        <taxon>Mortierellales</taxon>
        <taxon>Mortierellaceae</taxon>
        <taxon>Lobosporangium</taxon>
    </lineage>
</organism>
<dbReference type="EC" id="3.1.26.5" evidence="5"/>
<dbReference type="GO" id="GO:0030681">
    <property type="term" value="C:multimeric ribonuclease P complex"/>
    <property type="evidence" value="ECO:0007669"/>
    <property type="project" value="TreeGrafter"/>
</dbReference>
<name>A0A1Y2H3F5_9FUNG</name>
<keyword evidence="7" id="KW-1185">Reference proteome</keyword>
<dbReference type="OrthoDB" id="24745at2759"/>
<dbReference type="InterPro" id="IPR002759">
    <property type="entry name" value="Pop5/Rpp14/Rnp2-like"/>
</dbReference>
<dbReference type="InterPro" id="IPR016819">
    <property type="entry name" value="RNase_P/MRP_POP5"/>
</dbReference>
<dbReference type="GO" id="GO:0033204">
    <property type="term" value="F:ribonuclease P RNA binding"/>
    <property type="evidence" value="ECO:0007669"/>
    <property type="project" value="InterPro"/>
</dbReference>
<evidence type="ECO:0000256" key="5">
    <source>
        <dbReference type="PIRNR" id="PIRNR023803"/>
    </source>
</evidence>
<keyword evidence="3 5" id="KW-0819">tRNA processing</keyword>